<protein>
    <submittedName>
        <fullName evidence="8">NUDIX domain-containing protein</fullName>
    </submittedName>
</protein>
<name>A0A6L5GEK6_9ACTN</name>
<dbReference type="InterPro" id="IPR020476">
    <property type="entry name" value="Nudix_hydrolase"/>
</dbReference>
<dbReference type="PROSITE" id="PS51462">
    <property type="entry name" value="NUDIX"/>
    <property type="match status" value="1"/>
</dbReference>
<keyword evidence="3 5" id="KW-0378">Hydrolase</keyword>
<evidence type="ECO:0000259" key="7">
    <source>
        <dbReference type="PROSITE" id="PS51462"/>
    </source>
</evidence>
<evidence type="ECO:0000256" key="2">
    <source>
        <dbReference type="ARBA" id="ARBA00005582"/>
    </source>
</evidence>
<feature type="region of interest" description="Disordered" evidence="6">
    <location>
        <begin position="1"/>
        <end position="22"/>
    </location>
</feature>
<keyword evidence="9" id="KW-1185">Reference proteome</keyword>
<comment type="similarity">
    <text evidence="2 5">Belongs to the Nudix hydrolase family.</text>
</comment>
<dbReference type="InterPro" id="IPR000086">
    <property type="entry name" value="NUDIX_hydrolase_dom"/>
</dbReference>
<evidence type="ECO:0000313" key="8">
    <source>
        <dbReference type="EMBL" id="MQM28130.1"/>
    </source>
</evidence>
<dbReference type="Proteomes" id="UP000477750">
    <property type="component" value="Unassembled WGS sequence"/>
</dbReference>
<dbReference type="CDD" id="cd04685">
    <property type="entry name" value="NUDIX_Hydrolase"/>
    <property type="match status" value="1"/>
</dbReference>
<dbReference type="PROSITE" id="PS00893">
    <property type="entry name" value="NUDIX_BOX"/>
    <property type="match status" value="1"/>
</dbReference>
<gene>
    <name evidence="8" type="ORF">GFD30_21560</name>
</gene>
<accession>A0A6L5GEK6</accession>
<proteinExistence type="inferred from homology"/>
<evidence type="ECO:0000256" key="3">
    <source>
        <dbReference type="ARBA" id="ARBA00022801"/>
    </source>
</evidence>
<evidence type="ECO:0000256" key="1">
    <source>
        <dbReference type="ARBA" id="ARBA00001946"/>
    </source>
</evidence>
<dbReference type="PANTHER" id="PTHR43046:SF12">
    <property type="entry name" value="GDP-MANNOSE MANNOSYL HYDROLASE"/>
    <property type="match status" value="1"/>
</dbReference>
<evidence type="ECO:0000313" key="9">
    <source>
        <dbReference type="Proteomes" id="UP000477750"/>
    </source>
</evidence>
<dbReference type="SUPFAM" id="SSF55811">
    <property type="entry name" value="Nudix"/>
    <property type="match status" value="1"/>
</dbReference>
<comment type="cofactor">
    <cofactor evidence="1">
        <name>Mg(2+)</name>
        <dbReference type="ChEBI" id="CHEBI:18420"/>
    </cofactor>
</comment>
<sequence length="233" mass="25268">MAETRSERAIGQRHHRLTPSGAVLVPPTPAGGFGVAGPAAGPHTRGMGAEPRIVRRRCARVLLVDEDERVLLFHSRDYMGPGVEYYVTPGGGLEAGESLEAGAVREVFEETGLRLTGGLGPVVAETAGIWSDGPDLVIDSEDAYFFVRVPHFEPVRDGLEAIERREFTAARWMSVAEVEAVDALVFPAGPAALLKDLLDGPRPPAPLRIPWGAWTWDTDRGWTTTERAPILDR</sequence>
<dbReference type="Pfam" id="PF00293">
    <property type="entry name" value="NUDIX"/>
    <property type="match status" value="1"/>
</dbReference>
<dbReference type="EMBL" id="WIAO01000036">
    <property type="protein sequence ID" value="MQM28130.1"/>
    <property type="molecule type" value="Genomic_DNA"/>
</dbReference>
<organism evidence="8 9">
    <name type="scientific">Glycomyces albidus</name>
    <dbReference type="NCBI Taxonomy" id="2656774"/>
    <lineage>
        <taxon>Bacteria</taxon>
        <taxon>Bacillati</taxon>
        <taxon>Actinomycetota</taxon>
        <taxon>Actinomycetes</taxon>
        <taxon>Glycomycetales</taxon>
        <taxon>Glycomycetaceae</taxon>
        <taxon>Glycomyces</taxon>
    </lineage>
</organism>
<dbReference type="InterPro" id="IPR020084">
    <property type="entry name" value="NUDIX_hydrolase_CS"/>
</dbReference>
<feature type="domain" description="Nudix hydrolase" evidence="7">
    <location>
        <begin position="54"/>
        <end position="199"/>
    </location>
</feature>
<dbReference type="PANTHER" id="PTHR43046">
    <property type="entry name" value="GDP-MANNOSE MANNOSYL HYDROLASE"/>
    <property type="match status" value="1"/>
</dbReference>
<dbReference type="Gene3D" id="3.90.79.10">
    <property type="entry name" value="Nucleoside Triphosphate Pyrophosphohydrolase"/>
    <property type="match status" value="1"/>
</dbReference>
<dbReference type="GO" id="GO:0016787">
    <property type="term" value="F:hydrolase activity"/>
    <property type="evidence" value="ECO:0007669"/>
    <property type="project" value="UniProtKB-KW"/>
</dbReference>
<feature type="compositionally biased region" description="Basic and acidic residues" evidence="6">
    <location>
        <begin position="1"/>
        <end position="10"/>
    </location>
</feature>
<keyword evidence="4" id="KW-0460">Magnesium</keyword>
<reference evidence="8 9" key="1">
    <citation type="submission" date="2019-10" db="EMBL/GenBank/DDBJ databases">
        <title>Glycomyces albidus sp. nov., a novel actinomycete isolated from rhizosphere soil of wheat (Triticum aestivum L.).</title>
        <authorList>
            <person name="Qian L."/>
        </authorList>
    </citation>
    <scope>NUCLEOTIDE SEQUENCE [LARGE SCALE GENOMIC DNA]</scope>
    <source>
        <strain evidence="8 9">NEAU-7082</strain>
    </source>
</reference>
<dbReference type="AlphaFoldDB" id="A0A6L5GEK6"/>
<evidence type="ECO:0000256" key="5">
    <source>
        <dbReference type="RuleBase" id="RU003476"/>
    </source>
</evidence>
<dbReference type="PRINTS" id="PR00502">
    <property type="entry name" value="NUDIXFAMILY"/>
</dbReference>
<comment type="caution">
    <text evidence="8">The sequence shown here is derived from an EMBL/GenBank/DDBJ whole genome shotgun (WGS) entry which is preliminary data.</text>
</comment>
<evidence type="ECO:0000256" key="4">
    <source>
        <dbReference type="ARBA" id="ARBA00022842"/>
    </source>
</evidence>
<dbReference type="InterPro" id="IPR015797">
    <property type="entry name" value="NUDIX_hydrolase-like_dom_sf"/>
</dbReference>
<evidence type="ECO:0000256" key="6">
    <source>
        <dbReference type="SAM" id="MobiDB-lite"/>
    </source>
</evidence>